<protein>
    <submittedName>
        <fullName evidence="1">Uncharacterized protein</fullName>
    </submittedName>
</protein>
<dbReference type="Proteomes" id="UP000053477">
    <property type="component" value="Unassembled WGS sequence"/>
</dbReference>
<keyword evidence="2" id="KW-1185">Reference proteome</keyword>
<sequence length="113" mass="13351">MSDIYDAFVQDIRDAETDLFKSLTDFTRSDSELDKMSDIETYLNVIEISPAIVEACSSLEEFYDQIYDYMNFARGCLEARVGDTSEYEIRRERIRQRIVKLFRLFANVQTPRH</sequence>
<accession>A0A0H2SDI0</accession>
<organism evidence="1 2">
    <name type="scientific">Schizopora paradoxa</name>
    <dbReference type="NCBI Taxonomy" id="27342"/>
    <lineage>
        <taxon>Eukaryota</taxon>
        <taxon>Fungi</taxon>
        <taxon>Dikarya</taxon>
        <taxon>Basidiomycota</taxon>
        <taxon>Agaricomycotina</taxon>
        <taxon>Agaricomycetes</taxon>
        <taxon>Hymenochaetales</taxon>
        <taxon>Schizoporaceae</taxon>
        <taxon>Schizopora</taxon>
    </lineage>
</organism>
<gene>
    <name evidence="1" type="ORF">SCHPADRAFT_41815</name>
</gene>
<reference evidence="1 2" key="1">
    <citation type="submission" date="2015-04" db="EMBL/GenBank/DDBJ databases">
        <title>Complete genome sequence of Schizopora paradoxa KUC8140, a cosmopolitan wood degrader in East Asia.</title>
        <authorList>
            <consortium name="DOE Joint Genome Institute"/>
            <person name="Min B."/>
            <person name="Park H."/>
            <person name="Jang Y."/>
            <person name="Kim J.-J."/>
            <person name="Kim K.H."/>
            <person name="Pangilinan J."/>
            <person name="Lipzen A."/>
            <person name="Riley R."/>
            <person name="Grigoriev I.V."/>
            <person name="Spatafora J.W."/>
            <person name="Choi I.-G."/>
        </authorList>
    </citation>
    <scope>NUCLEOTIDE SEQUENCE [LARGE SCALE GENOMIC DNA]</scope>
    <source>
        <strain evidence="1 2">KUC8140</strain>
    </source>
</reference>
<proteinExistence type="predicted"/>
<name>A0A0H2SDI0_9AGAM</name>
<evidence type="ECO:0000313" key="2">
    <source>
        <dbReference type="Proteomes" id="UP000053477"/>
    </source>
</evidence>
<dbReference type="AlphaFoldDB" id="A0A0H2SDI0"/>
<dbReference type="EMBL" id="KQ085884">
    <property type="protein sequence ID" value="KLO19813.1"/>
    <property type="molecule type" value="Genomic_DNA"/>
</dbReference>
<evidence type="ECO:0000313" key="1">
    <source>
        <dbReference type="EMBL" id="KLO19813.1"/>
    </source>
</evidence>
<dbReference type="InParanoid" id="A0A0H2SDI0"/>